<name>A0A0D2J699_9EURO</name>
<dbReference type="InterPro" id="IPR036291">
    <property type="entry name" value="NAD(P)-bd_dom_sf"/>
</dbReference>
<dbReference type="GeneID" id="25293506"/>
<dbReference type="Proteomes" id="UP000053617">
    <property type="component" value="Unassembled WGS sequence"/>
</dbReference>
<keyword evidence="5" id="KW-1185">Reference proteome</keyword>
<gene>
    <name evidence="4" type="ORF">Z518_05435</name>
</gene>
<dbReference type="Pfam" id="PF01370">
    <property type="entry name" value="Epimerase"/>
    <property type="match status" value="1"/>
</dbReference>
<organism evidence="4 5">
    <name type="scientific">Rhinocladiella mackenziei CBS 650.93</name>
    <dbReference type="NCBI Taxonomy" id="1442369"/>
    <lineage>
        <taxon>Eukaryota</taxon>
        <taxon>Fungi</taxon>
        <taxon>Dikarya</taxon>
        <taxon>Ascomycota</taxon>
        <taxon>Pezizomycotina</taxon>
        <taxon>Eurotiomycetes</taxon>
        <taxon>Chaetothyriomycetidae</taxon>
        <taxon>Chaetothyriales</taxon>
        <taxon>Herpotrichiellaceae</taxon>
        <taxon>Rhinocladiella</taxon>
    </lineage>
</organism>
<dbReference type="EMBL" id="KN847478">
    <property type="protein sequence ID" value="KIX04565.1"/>
    <property type="molecule type" value="Genomic_DNA"/>
</dbReference>
<dbReference type="HOGENOM" id="CLU_007383_9_2_1"/>
<keyword evidence="1" id="KW-0560">Oxidoreductase</keyword>
<reference evidence="4 5" key="1">
    <citation type="submission" date="2015-01" db="EMBL/GenBank/DDBJ databases">
        <title>The Genome Sequence of Rhinocladiella mackenzie CBS 650.93.</title>
        <authorList>
            <consortium name="The Broad Institute Genomics Platform"/>
            <person name="Cuomo C."/>
            <person name="de Hoog S."/>
            <person name="Gorbushina A."/>
            <person name="Stielow B."/>
            <person name="Teixiera M."/>
            <person name="Abouelleil A."/>
            <person name="Chapman S.B."/>
            <person name="Priest M."/>
            <person name="Young S.K."/>
            <person name="Wortman J."/>
            <person name="Nusbaum C."/>
            <person name="Birren B."/>
        </authorList>
    </citation>
    <scope>NUCLEOTIDE SEQUENCE [LARGE SCALE GENOMIC DNA]</scope>
    <source>
        <strain evidence="4 5">CBS 650.93</strain>
    </source>
</reference>
<evidence type="ECO:0000256" key="1">
    <source>
        <dbReference type="ARBA" id="ARBA00023002"/>
    </source>
</evidence>
<sequence length="419" mass="46720">MYRCVFASATAEAYSMRSGSYKTRTASRHGKSCSVFYCHPILDRLNQLVAFSSNFVSENDRKGTGPVTGGNGFVAMHIIRELIEHGYSVIATGRSMSKAEDVYTMYPDWKPLYFECVPDIGTEDVLQEIFKKYHDRSQYIIHTASPVNFAAKDIQKELIDPAVQGVSNILKDAHEYGGSSIKRFVLLASAVTVLNLFEDMSVAGKPYTEYDWNPIYAVSASSPMLGYIAAKTLAEKAAWEFVSTTKPSFGLTTINPDIVVGPPLRKLSKPTALNETNMIAVYNFLNGTYKRIEDVMLLFYYFVDIRDVSSATVAATTTLSASGNRILLVEDELSPQLVKNIIEKDFPQLKDQLPLGGNLAQKFPSGIYPTGWDVSRSSAILADWEGLNGKKWRHHDLETSVVDTVKKILQLEEEWANRI</sequence>
<evidence type="ECO:0000313" key="4">
    <source>
        <dbReference type="EMBL" id="KIX04565.1"/>
    </source>
</evidence>
<accession>A0A0D2J699</accession>
<protein>
    <recommendedName>
        <fullName evidence="3">NAD-dependent epimerase/dehydratase domain-containing protein</fullName>
    </recommendedName>
</protein>
<evidence type="ECO:0000259" key="3">
    <source>
        <dbReference type="Pfam" id="PF01370"/>
    </source>
</evidence>
<dbReference type="InterPro" id="IPR050425">
    <property type="entry name" value="NAD(P)_dehydrat-like"/>
</dbReference>
<dbReference type="STRING" id="1442369.A0A0D2J699"/>
<comment type="similarity">
    <text evidence="2">Belongs to the NAD(P)-dependent epimerase/dehydratase family. Dihydroflavonol-4-reductase subfamily.</text>
</comment>
<dbReference type="AlphaFoldDB" id="A0A0D2J699"/>
<dbReference type="InterPro" id="IPR001509">
    <property type="entry name" value="Epimerase_deHydtase"/>
</dbReference>
<evidence type="ECO:0000256" key="2">
    <source>
        <dbReference type="ARBA" id="ARBA00023445"/>
    </source>
</evidence>
<dbReference type="RefSeq" id="XP_013271701.1">
    <property type="nucleotide sequence ID" value="XM_013416247.1"/>
</dbReference>
<dbReference type="Gene3D" id="3.40.50.720">
    <property type="entry name" value="NAD(P)-binding Rossmann-like Domain"/>
    <property type="match status" value="1"/>
</dbReference>
<proteinExistence type="inferred from homology"/>
<dbReference type="SUPFAM" id="SSF51735">
    <property type="entry name" value="NAD(P)-binding Rossmann-fold domains"/>
    <property type="match status" value="1"/>
</dbReference>
<dbReference type="OrthoDB" id="2735536at2759"/>
<dbReference type="GO" id="GO:0016616">
    <property type="term" value="F:oxidoreductase activity, acting on the CH-OH group of donors, NAD or NADP as acceptor"/>
    <property type="evidence" value="ECO:0007669"/>
    <property type="project" value="TreeGrafter"/>
</dbReference>
<evidence type="ECO:0000313" key="5">
    <source>
        <dbReference type="Proteomes" id="UP000053617"/>
    </source>
</evidence>
<feature type="domain" description="NAD-dependent epimerase/dehydratase" evidence="3">
    <location>
        <begin position="67"/>
        <end position="269"/>
    </location>
</feature>
<dbReference type="PANTHER" id="PTHR10366">
    <property type="entry name" value="NAD DEPENDENT EPIMERASE/DEHYDRATASE"/>
    <property type="match status" value="1"/>
</dbReference>
<dbReference type="PANTHER" id="PTHR10366:SF814">
    <property type="entry name" value="NAD-DEPENDENT EPIMERASE_DEHYDRATASE DOMAIN-CONTAINING PROTEIN"/>
    <property type="match status" value="1"/>
</dbReference>
<dbReference type="VEuPathDB" id="FungiDB:Z518_05435"/>